<evidence type="ECO:0000313" key="2">
    <source>
        <dbReference type="Proteomes" id="UP000638648"/>
    </source>
</evidence>
<dbReference type="EMBL" id="JADBEM010000001">
    <property type="protein sequence ID" value="MBE1612863.1"/>
    <property type="molecule type" value="Genomic_DNA"/>
</dbReference>
<sequence length="101" mass="11321">MSSSAPFHCDVCHSADARFVVHYANVSMQICEACGRFIYSGFVTSRQDLRPPWVRLDHWNTDRGDLWAAPARLVRLVRALDLFARRFGRAGGADGDVVPDL</sequence>
<dbReference type="AlphaFoldDB" id="A0A927N8B9"/>
<accession>A0A927N8B9</accession>
<comment type="caution">
    <text evidence="1">The sequence shown here is derived from an EMBL/GenBank/DDBJ whole genome shotgun (WGS) entry which is preliminary data.</text>
</comment>
<proteinExistence type="predicted"/>
<reference evidence="1" key="1">
    <citation type="submission" date="2020-10" db="EMBL/GenBank/DDBJ databases">
        <title>Sequencing the genomes of 1000 actinobacteria strains.</title>
        <authorList>
            <person name="Klenk H.-P."/>
        </authorList>
    </citation>
    <scope>NUCLEOTIDE SEQUENCE</scope>
    <source>
        <strain evidence="1">DSM 45354</strain>
    </source>
</reference>
<dbReference type="Proteomes" id="UP000638648">
    <property type="component" value="Unassembled WGS sequence"/>
</dbReference>
<name>A0A927N8B9_9ACTN</name>
<gene>
    <name evidence="1" type="ORF">HEB94_009711</name>
</gene>
<evidence type="ECO:0000313" key="1">
    <source>
        <dbReference type="EMBL" id="MBE1612863.1"/>
    </source>
</evidence>
<organism evidence="1 2">
    <name type="scientific">Actinopolymorpha pittospori</name>
    <dbReference type="NCBI Taxonomy" id="648752"/>
    <lineage>
        <taxon>Bacteria</taxon>
        <taxon>Bacillati</taxon>
        <taxon>Actinomycetota</taxon>
        <taxon>Actinomycetes</taxon>
        <taxon>Propionibacteriales</taxon>
        <taxon>Actinopolymorphaceae</taxon>
        <taxon>Actinopolymorpha</taxon>
    </lineage>
</organism>
<keyword evidence="2" id="KW-1185">Reference proteome</keyword>
<protein>
    <submittedName>
        <fullName evidence="1">Uncharacterized protein</fullName>
    </submittedName>
</protein>